<dbReference type="InterPro" id="IPR051212">
    <property type="entry name" value="Type-I_RE_S_subunit"/>
</dbReference>
<dbReference type="CDD" id="cd16961">
    <property type="entry name" value="RMtype1_S_TRD-CR_like"/>
    <property type="match status" value="1"/>
</dbReference>
<accession>G4SXG5</accession>
<proteinExistence type="inferred from homology"/>
<dbReference type="RefSeq" id="WP_014150084.1">
    <property type="nucleotide sequence ID" value="NC_016112.1"/>
</dbReference>
<dbReference type="InterPro" id="IPR044946">
    <property type="entry name" value="Restrct_endonuc_typeI_TRD_sf"/>
</dbReference>
<dbReference type="InterPro" id="IPR000055">
    <property type="entry name" value="Restrct_endonuc_typeI_TRD"/>
</dbReference>
<feature type="domain" description="Type I restriction modification DNA specificity" evidence="4">
    <location>
        <begin position="242"/>
        <end position="400"/>
    </location>
</feature>
<dbReference type="Proteomes" id="UP000008315">
    <property type="component" value="Chromosome"/>
</dbReference>
<dbReference type="Gene3D" id="3.90.220.20">
    <property type="entry name" value="DNA methylase specificity domains"/>
    <property type="match status" value="2"/>
</dbReference>
<evidence type="ECO:0000256" key="2">
    <source>
        <dbReference type="ARBA" id="ARBA00022747"/>
    </source>
</evidence>
<dbReference type="GO" id="GO:0003677">
    <property type="term" value="F:DNA binding"/>
    <property type="evidence" value="ECO:0007669"/>
    <property type="project" value="UniProtKB-KW"/>
</dbReference>
<dbReference type="REBASE" id="41293">
    <property type="entry name" value="S.Mal20ZORF3669P"/>
</dbReference>
<dbReference type="AlphaFoldDB" id="G4SXG5"/>
<gene>
    <name evidence="5" type="ordered locus">MEALZ_3671</name>
</gene>
<dbReference type="PANTHER" id="PTHR43140">
    <property type="entry name" value="TYPE-1 RESTRICTION ENZYME ECOKI SPECIFICITY PROTEIN"/>
    <property type="match status" value="1"/>
</dbReference>
<keyword evidence="3" id="KW-0238">DNA-binding</keyword>
<evidence type="ECO:0000259" key="4">
    <source>
        <dbReference type="Pfam" id="PF01420"/>
    </source>
</evidence>
<name>G4SXG5_META2</name>
<evidence type="ECO:0000313" key="5">
    <source>
        <dbReference type="EMBL" id="CCE25329.1"/>
    </source>
</evidence>
<dbReference type="PANTHER" id="PTHR43140:SF1">
    <property type="entry name" value="TYPE I RESTRICTION ENZYME ECOKI SPECIFICITY SUBUNIT"/>
    <property type="match status" value="1"/>
</dbReference>
<reference evidence="6" key="1">
    <citation type="journal article" date="2012" name="J. Bacteriol.">
        <title>Genome sequence of the haloalkaliphilic methanotrophic bacterium Methylomicrobium alcaliphilum 20Z.</title>
        <authorList>
            <person name="Vuilleumier S."/>
            <person name="Khmelenina V.N."/>
            <person name="Bringel F."/>
            <person name="Reshetnikov A.S."/>
            <person name="Lajus A."/>
            <person name="Mangenot S."/>
            <person name="Rouy Z."/>
            <person name="Op den Camp H.J."/>
            <person name="Jetten M.S."/>
            <person name="Dispirito A.A."/>
            <person name="Dunfield P."/>
            <person name="Klotz M.G."/>
            <person name="Semrau J.D."/>
            <person name="Stein L.Y."/>
            <person name="Barbe V."/>
            <person name="Medigue C."/>
            <person name="Trotsenko Y.A."/>
            <person name="Kalyuzhnaya M.G."/>
        </authorList>
    </citation>
    <scope>NUCLEOTIDE SEQUENCE [LARGE SCALE GENOMIC DNA]</scope>
    <source>
        <strain evidence="6">DSM 19304 / NCIMB 14124 / VKM B-2133 / 20Z</strain>
    </source>
</reference>
<evidence type="ECO:0000256" key="3">
    <source>
        <dbReference type="ARBA" id="ARBA00023125"/>
    </source>
</evidence>
<evidence type="ECO:0000313" key="6">
    <source>
        <dbReference type="Proteomes" id="UP000008315"/>
    </source>
</evidence>
<dbReference type="KEGG" id="mah:MEALZ_3671"/>
<organism evidence="5 6">
    <name type="scientific">Methylotuvimicrobium alcaliphilum (strain DSM 19304 / NCIMB 14124 / VKM B-2133 / 20Z)</name>
    <name type="common">Methylomicrobium alcaliphilum</name>
    <dbReference type="NCBI Taxonomy" id="1091494"/>
    <lineage>
        <taxon>Bacteria</taxon>
        <taxon>Pseudomonadati</taxon>
        <taxon>Pseudomonadota</taxon>
        <taxon>Gammaproteobacteria</taxon>
        <taxon>Methylococcales</taxon>
        <taxon>Methylococcaceae</taxon>
        <taxon>Methylotuvimicrobium</taxon>
    </lineage>
</organism>
<keyword evidence="6" id="KW-1185">Reference proteome</keyword>
<dbReference type="STRING" id="1091494.MEALZ_3671"/>
<feature type="domain" description="Type I restriction modification DNA specificity" evidence="4">
    <location>
        <begin position="46"/>
        <end position="193"/>
    </location>
</feature>
<comment type="similarity">
    <text evidence="1">Belongs to the type-I restriction system S methylase family.</text>
</comment>
<dbReference type="Gene3D" id="1.10.287.1120">
    <property type="entry name" value="Bipartite methylase S protein"/>
    <property type="match status" value="1"/>
</dbReference>
<dbReference type="HOGENOM" id="CLU_021095_1_2_6"/>
<sequence>MVTIAEMPKYKAYKESGVDWLGLIPEHWDLKPLKHGANVVLGKMLCPSNKGGYFLRQYLKSKNIQWLKVDVSSVDEMWFSKEELDLYKLEIGDLVLSEGGEVGKTCIWQGELAECYIQNSAHRVRMFEENNNRFFLYQMYSCGNRGYFDAIVNRVSIAHLTREKLVNVKFVFPIQHEQALIAKYLDQKTAQIDEAIAIKQQQISLLKERKQIIVQQAVTQGLDPNVPMKDSGVDWIGMIPAHWEVRRSKFLFTQRKEKAWKEDVQLSATQAYGVIPQEQYEELTGKRVVKILFHLDKRKHVEKDDFVISMRSFQGGLERAWSQGCIRSSYVVLKASEKIDPSFYGYLLKLPSYIKALQQTASFIRDGQDLNFDNFSQVDLFIPPIEEQAMIANYIDAFMKSSDEGSILLEQQIEKLKEYKTTLINSAVTGKIKITQEMVEQ</sequence>
<dbReference type="EMBL" id="FO082060">
    <property type="protein sequence ID" value="CCE25329.1"/>
    <property type="molecule type" value="Genomic_DNA"/>
</dbReference>
<dbReference type="PATRIC" id="fig|271065.3.peg.3790"/>
<evidence type="ECO:0000256" key="1">
    <source>
        <dbReference type="ARBA" id="ARBA00010923"/>
    </source>
</evidence>
<dbReference type="Pfam" id="PF01420">
    <property type="entry name" value="Methylase_S"/>
    <property type="match status" value="2"/>
</dbReference>
<keyword evidence="2" id="KW-0680">Restriction system</keyword>
<dbReference type="SUPFAM" id="SSF116734">
    <property type="entry name" value="DNA methylase specificity domain"/>
    <property type="match status" value="2"/>
</dbReference>
<dbReference type="GO" id="GO:0009307">
    <property type="term" value="P:DNA restriction-modification system"/>
    <property type="evidence" value="ECO:0007669"/>
    <property type="project" value="UniProtKB-KW"/>
</dbReference>
<protein>
    <submittedName>
        <fullName evidence="5">Type I site-specific restriction-modification system, S subunit</fullName>
    </submittedName>
</protein>